<name>A0ABY7BWA6_9HYPH</name>
<evidence type="ECO:0000313" key="2">
    <source>
        <dbReference type="EMBL" id="WAP67206.1"/>
    </source>
</evidence>
<keyword evidence="3" id="KW-1185">Reference proteome</keyword>
<accession>A0ABY7BWA6</accession>
<dbReference type="Proteomes" id="UP001164020">
    <property type="component" value="Chromosome"/>
</dbReference>
<proteinExistence type="predicted"/>
<sequence length="106" mass="11384">MTTIRLPECVRADLRFFIIDDEGTQSVLSIRNLPGIADMDHAPDAAAILKSMGADDLMSNPRMMTGEEVHAYLEEEAAKQKAEPFEDLGLKGVGTPPGGVAREGGQ</sequence>
<organism evidence="2 3">
    <name type="scientific">Jiella pelagia</name>
    <dbReference type="NCBI Taxonomy" id="2986949"/>
    <lineage>
        <taxon>Bacteria</taxon>
        <taxon>Pseudomonadati</taxon>
        <taxon>Pseudomonadota</taxon>
        <taxon>Alphaproteobacteria</taxon>
        <taxon>Hyphomicrobiales</taxon>
        <taxon>Aurantimonadaceae</taxon>
        <taxon>Jiella</taxon>
    </lineage>
</organism>
<dbReference type="EMBL" id="CP114029">
    <property type="protein sequence ID" value="WAP67206.1"/>
    <property type="molecule type" value="Genomic_DNA"/>
</dbReference>
<gene>
    <name evidence="2" type="ORF">OH818_16650</name>
</gene>
<evidence type="ECO:0008006" key="4">
    <source>
        <dbReference type="Google" id="ProtNLM"/>
    </source>
</evidence>
<feature type="region of interest" description="Disordered" evidence="1">
    <location>
        <begin position="83"/>
        <end position="106"/>
    </location>
</feature>
<feature type="compositionally biased region" description="Gly residues" evidence="1">
    <location>
        <begin position="91"/>
        <end position="106"/>
    </location>
</feature>
<evidence type="ECO:0000256" key="1">
    <source>
        <dbReference type="SAM" id="MobiDB-lite"/>
    </source>
</evidence>
<evidence type="ECO:0000313" key="3">
    <source>
        <dbReference type="Proteomes" id="UP001164020"/>
    </source>
</evidence>
<dbReference type="RefSeq" id="WP_268879657.1">
    <property type="nucleotide sequence ID" value="NZ_CP114029.1"/>
</dbReference>
<reference evidence="2" key="1">
    <citation type="submission" date="2022-12" db="EMBL/GenBank/DDBJ databases">
        <title>Jiella pelagia sp. nov., isolated from phosphonate enriched culture of Northwest Pacific surface seawater.</title>
        <authorList>
            <person name="Shin D.Y."/>
            <person name="Hwang C.Y."/>
        </authorList>
    </citation>
    <scope>NUCLEOTIDE SEQUENCE</scope>
    <source>
        <strain evidence="2">HL-NP1</strain>
    </source>
</reference>
<protein>
    <recommendedName>
        <fullName evidence="4">Phage tail assembly chaperone protein, E, or 41 or 14</fullName>
    </recommendedName>
</protein>